<dbReference type="EMBL" id="MU825895">
    <property type="protein sequence ID" value="KAJ7383766.1"/>
    <property type="molecule type" value="Genomic_DNA"/>
</dbReference>
<comment type="caution">
    <text evidence="1">The sequence shown here is derived from an EMBL/GenBank/DDBJ whole genome shotgun (WGS) entry which is preliminary data.</text>
</comment>
<dbReference type="Proteomes" id="UP001163046">
    <property type="component" value="Unassembled WGS sequence"/>
</dbReference>
<reference evidence="1" key="1">
    <citation type="submission" date="2023-01" db="EMBL/GenBank/DDBJ databases">
        <title>Genome assembly of the deep-sea coral Lophelia pertusa.</title>
        <authorList>
            <person name="Herrera S."/>
            <person name="Cordes E."/>
        </authorList>
    </citation>
    <scope>NUCLEOTIDE SEQUENCE</scope>
    <source>
        <strain evidence="1">USNM1676648</strain>
        <tissue evidence="1">Polyp</tissue>
    </source>
</reference>
<name>A0A9W9ZLK8_9CNID</name>
<sequence>MIAGSVSVLEPKIMLCKGCQGFTRFPKKALRLLVWRFYCQNALPGLKGSDTGFNPTKRALERADKEFELLGPKATLQGSALKLEDAPKLKLPEVALLEGPVLENHLS</sequence>
<accession>A0A9W9ZLK8</accession>
<evidence type="ECO:0000313" key="2">
    <source>
        <dbReference type="Proteomes" id="UP001163046"/>
    </source>
</evidence>
<keyword evidence="2" id="KW-1185">Reference proteome</keyword>
<evidence type="ECO:0000313" key="1">
    <source>
        <dbReference type="EMBL" id="KAJ7383766.1"/>
    </source>
</evidence>
<dbReference type="AlphaFoldDB" id="A0A9W9ZLK8"/>
<dbReference type="OrthoDB" id="391988at2759"/>
<protein>
    <submittedName>
        <fullName evidence="1">Uncharacterized protein</fullName>
    </submittedName>
</protein>
<proteinExistence type="predicted"/>
<gene>
    <name evidence="1" type="ORF">OS493_026298</name>
</gene>
<organism evidence="1 2">
    <name type="scientific">Desmophyllum pertusum</name>
    <dbReference type="NCBI Taxonomy" id="174260"/>
    <lineage>
        <taxon>Eukaryota</taxon>
        <taxon>Metazoa</taxon>
        <taxon>Cnidaria</taxon>
        <taxon>Anthozoa</taxon>
        <taxon>Hexacorallia</taxon>
        <taxon>Scleractinia</taxon>
        <taxon>Caryophylliina</taxon>
        <taxon>Caryophylliidae</taxon>
        <taxon>Desmophyllum</taxon>
    </lineage>
</organism>